<dbReference type="InterPro" id="IPR022452">
    <property type="entry name" value="MqsA"/>
</dbReference>
<keyword evidence="1" id="KW-0812">Transmembrane</keyword>
<evidence type="ECO:0000256" key="1">
    <source>
        <dbReference type="SAM" id="Phobius"/>
    </source>
</evidence>
<reference evidence="3 4" key="1">
    <citation type="journal article" date="2018" name="Int. J. Syst. Evol. Microbiol.">
        <title>Methylomusa anaerophila gen. nov., sp. nov., an anaerobic methanol-utilizing bacterium isolated from a microbial fuel cell.</title>
        <authorList>
            <person name="Amano N."/>
            <person name="Yamamuro A."/>
            <person name="Miyahara M."/>
            <person name="Kouzuma A."/>
            <person name="Abe T."/>
            <person name="Watanabe K."/>
        </authorList>
    </citation>
    <scope>NUCLEOTIDE SEQUENCE [LARGE SCALE GENOMIC DNA]</scope>
    <source>
        <strain evidence="3 4">MMFC1</strain>
    </source>
</reference>
<dbReference type="InterPro" id="IPR032758">
    <property type="entry name" value="MqsA/HigA-2"/>
</dbReference>
<dbReference type="SUPFAM" id="SSF47413">
    <property type="entry name" value="lambda repressor-like DNA-binding domains"/>
    <property type="match status" value="1"/>
</dbReference>
<dbReference type="RefSeq" id="WP_126309227.1">
    <property type="nucleotide sequence ID" value="NZ_AP018449.1"/>
</dbReference>
<keyword evidence="1" id="KW-1133">Transmembrane helix</keyword>
<dbReference type="PROSITE" id="PS50943">
    <property type="entry name" value="HTH_CROC1"/>
    <property type="match status" value="1"/>
</dbReference>
<evidence type="ECO:0000259" key="2">
    <source>
        <dbReference type="PROSITE" id="PS50943"/>
    </source>
</evidence>
<evidence type="ECO:0000313" key="4">
    <source>
        <dbReference type="Proteomes" id="UP000276437"/>
    </source>
</evidence>
<protein>
    <recommendedName>
        <fullName evidence="2">HTH cro/C1-type domain-containing protein</fullName>
    </recommendedName>
</protein>
<keyword evidence="4" id="KW-1185">Reference proteome</keyword>
<dbReference type="Pfam" id="PF13274">
    <property type="entry name" value="SocA_Panacea"/>
    <property type="match status" value="1"/>
</dbReference>
<dbReference type="InterPro" id="IPR025272">
    <property type="entry name" value="SocA_Panacea"/>
</dbReference>
<accession>A0A348AMM4</accession>
<dbReference type="InterPro" id="IPR001387">
    <property type="entry name" value="Cro/C1-type_HTH"/>
</dbReference>
<dbReference type="InterPro" id="IPR010982">
    <property type="entry name" value="Lambda_DNA-bd_dom_sf"/>
</dbReference>
<name>A0A348AMM4_9FIRM</name>
<organism evidence="3 4">
    <name type="scientific">Methylomusa anaerophila</name>
    <dbReference type="NCBI Taxonomy" id="1930071"/>
    <lineage>
        <taxon>Bacteria</taxon>
        <taxon>Bacillati</taxon>
        <taxon>Bacillota</taxon>
        <taxon>Negativicutes</taxon>
        <taxon>Selenomonadales</taxon>
        <taxon>Sporomusaceae</taxon>
        <taxon>Methylomusa</taxon>
    </lineage>
</organism>
<dbReference type="KEGG" id="mana:MAMMFC1_03015"/>
<feature type="domain" description="HTH cro/C1-type" evidence="2">
    <location>
        <begin position="78"/>
        <end position="109"/>
    </location>
</feature>
<dbReference type="CDD" id="cd00093">
    <property type="entry name" value="HTH_XRE"/>
    <property type="match status" value="1"/>
</dbReference>
<dbReference type="NCBIfam" id="TIGR03831">
    <property type="entry name" value="YgiT_finger"/>
    <property type="match status" value="1"/>
</dbReference>
<dbReference type="EMBL" id="AP018449">
    <property type="protein sequence ID" value="BBB92322.1"/>
    <property type="molecule type" value="Genomic_DNA"/>
</dbReference>
<feature type="transmembrane region" description="Helical" evidence="1">
    <location>
        <begin position="191"/>
        <end position="207"/>
    </location>
</feature>
<sequence>MSNPIIFCPHCLEERAYHTIEKKEVYPVKGEPVEITATVAVCDACGEEIFQPDLDNANLLLAYDVYRRKHKLLFPAEIKSIREKYGLSQRKFAKLLGWGEITVHRYEAGALQDIAHNDVLKLLQDPLNMQRLLEQRQSELDEKEYKKLAGTVRDALEQTKKERLRDCIVMNYFNNESNIYTGNRPFDLDKFAAMILFFAGVMSGMLYKTMMWKLLWYADMVHFRRHDRSISGAHYAHLPYGPVPDEHDLLLSQLRSEGIIDVTPQIRGETIKGKVDLSANAFTPEEMDTLTHIAKTFQKFNTRRISEYSHKEKGYMETQDGQYISYAYTKELSLQ</sequence>
<dbReference type="Gene3D" id="1.10.260.40">
    <property type="entry name" value="lambda repressor-like DNA-binding domains"/>
    <property type="match status" value="1"/>
</dbReference>
<dbReference type="NCBIfam" id="TIGR03830">
    <property type="entry name" value="CxxCG_CxxCG_HTH"/>
    <property type="match status" value="1"/>
</dbReference>
<keyword evidence="1" id="KW-0472">Membrane</keyword>
<dbReference type="OrthoDB" id="3213544at2"/>
<dbReference type="AlphaFoldDB" id="A0A348AMM4"/>
<dbReference type="Proteomes" id="UP000276437">
    <property type="component" value="Chromosome"/>
</dbReference>
<dbReference type="Pfam" id="PF15731">
    <property type="entry name" value="MqsA_antitoxin"/>
    <property type="match status" value="1"/>
</dbReference>
<proteinExistence type="predicted"/>
<gene>
    <name evidence="3" type="ORF">MAMMFC1_03015</name>
</gene>
<evidence type="ECO:0000313" key="3">
    <source>
        <dbReference type="EMBL" id="BBB92322.1"/>
    </source>
</evidence>
<dbReference type="InterPro" id="IPR022453">
    <property type="entry name" value="Znf_MqsA-type"/>
</dbReference>
<dbReference type="GO" id="GO:0003677">
    <property type="term" value="F:DNA binding"/>
    <property type="evidence" value="ECO:0007669"/>
    <property type="project" value="InterPro"/>
</dbReference>